<name>A0A7J7MPL7_9MAGN</name>
<sequence length="55" mass="6150">MGKVDMVSSCVHHIFRVSNGASIHRCLQNSKMLNFYHCCSLESLTSLDALTLTYS</sequence>
<accession>A0A7J7MPL7</accession>
<reference evidence="1 2" key="1">
    <citation type="journal article" date="2020" name="IScience">
        <title>Genome Sequencing of the Endangered Kingdonia uniflora (Circaeasteraceae, Ranunculales) Reveals Potential Mechanisms of Evolutionary Specialization.</title>
        <authorList>
            <person name="Sun Y."/>
            <person name="Deng T."/>
            <person name="Zhang A."/>
            <person name="Moore M.J."/>
            <person name="Landis J.B."/>
            <person name="Lin N."/>
            <person name="Zhang H."/>
            <person name="Zhang X."/>
            <person name="Huang J."/>
            <person name="Zhang X."/>
            <person name="Sun H."/>
            <person name="Wang H."/>
        </authorList>
    </citation>
    <scope>NUCLEOTIDE SEQUENCE [LARGE SCALE GENOMIC DNA]</scope>
    <source>
        <strain evidence="1">TB1705</strain>
        <tissue evidence="1">Leaf</tissue>
    </source>
</reference>
<evidence type="ECO:0000313" key="1">
    <source>
        <dbReference type="EMBL" id="KAF6156885.1"/>
    </source>
</evidence>
<gene>
    <name evidence="1" type="ORF">GIB67_000425</name>
</gene>
<comment type="caution">
    <text evidence="1">The sequence shown here is derived from an EMBL/GenBank/DDBJ whole genome shotgun (WGS) entry which is preliminary data.</text>
</comment>
<proteinExistence type="predicted"/>
<protein>
    <submittedName>
        <fullName evidence="1">Uncharacterized protein</fullName>
    </submittedName>
</protein>
<dbReference type="AlphaFoldDB" id="A0A7J7MPL7"/>
<evidence type="ECO:0000313" key="2">
    <source>
        <dbReference type="Proteomes" id="UP000541444"/>
    </source>
</evidence>
<keyword evidence="2" id="KW-1185">Reference proteome</keyword>
<dbReference type="EMBL" id="JACGCM010001293">
    <property type="protein sequence ID" value="KAF6156885.1"/>
    <property type="molecule type" value="Genomic_DNA"/>
</dbReference>
<dbReference type="Proteomes" id="UP000541444">
    <property type="component" value="Unassembled WGS sequence"/>
</dbReference>
<organism evidence="1 2">
    <name type="scientific">Kingdonia uniflora</name>
    <dbReference type="NCBI Taxonomy" id="39325"/>
    <lineage>
        <taxon>Eukaryota</taxon>
        <taxon>Viridiplantae</taxon>
        <taxon>Streptophyta</taxon>
        <taxon>Embryophyta</taxon>
        <taxon>Tracheophyta</taxon>
        <taxon>Spermatophyta</taxon>
        <taxon>Magnoliopsida</taxon>
        <taxon>Ranunculales</taxon>
        <taxon>Circaeasteraceae</taxon>
        <taxon>Kingdonia</taxon>
    </lineage>
</organism>